<dbReference type="InterPro" id="IPR010235">
    <property type="entry name" value="HepT"/>
</dbReference>
<reference evidence="1 2" key="1">
    <citation type="submission" date="2020-07" db="EMBL/GenBank/DDBJ databases">
        <title>Genomic Encyclopedia of Archaeal and Bacterial Type Strains, Phase II (KMG-II): from individual species to whole genera.</title>
        <authorList>
            <person name="Goeker M."/>
        </authorList>
    </citation>
    <scope>NUCLEOTIDE SEQUENCE [LARGE SCALE GENOMIC DNA]</scope>
    <source>
        <strain evidence="1 2">DSM 21226</strain>
    </source>
</reference>
<evidence type="ECO:0000313" key="2">
    <source>
        <dbReference type="Proteomes" id="UP000518288"/>
    </source>
</evidence>
<dbReference type="NCBIfam" id="TIGR01987">
    <property type="entry name" value="HI0074"/>
    <property type="match status" value="1"/>
</dbReference>
<comment type="caution">
    <text evidence="1">The sequence shown here is derived from an EMBL/GenBank/DDBJ whole genome shotgun (WGS) entry which is preliminary data.</text>
</comment>
<dbReference type="GO" id="GO:0016740">
    <property type="term" value="F:transferase activity"/>
    <property type="evidence" value="ECO:0007669"/>
    <property type="project" value="UniProtKB-KW"/>
</dbReference>
<dbReference type="Gene3D" id="1.20.120.330">
    <property type="entry name" value="Nucleotidyltransferases domain 2"/>
    <property type="match status" value="1"/>
</dbReference>
<protein>
    <submittedName>
        <fullName evidence="1">Nucleotidyltransferase substrate binding protein (TIGR01987 family)</fullName>
    </submittedName>
</protein>
<evidence type="ECO:0000313" key="1">
    <source>
        <dbReference type="EMBL" id="NYG34521.1"/>
    </source>
</evidence>
<dbReference type="Pfam" id="PF08780">
    <property type="entry name" value="NTase_sub_bind"/>
    <property type="match status" value="1"/>
</dbReference>
<keyword evidence="1" id="KW-0808">Transferase</keyword>
<name>A0A7Y9QZR2_9BURK</name>
<accession>A0A7Y9QZR2</accession>
<keyword evidence="2" id="KW-1185">Reference proteome</keyword>
<proteinExistence type="predicted"/>
<sequence>MSTDRFTQRANDLRRAVARLVEACEQPFNSFVRDSAIQRFEFCWELAWKTLKLRLEVVGIDALTPRDVFQASLQNGLIHDGNLWSDAQKMRNLTSHTYDELLAQKVYEFLLESGQGIFKQLAVDVAQWQTETP</sequence>
<dbReference type="RefSeq" id="WP_179635151.1">
    <property type="nucleotide sequence ID" value="NZ_JACCFH010000001.1"/>
</dbReference>
<dbReference type="AlphaFoldDB" id="A0A7Y9QZR2"/>
<dbReference type="Proteomes" id="UP000518288">
    <property type="component" value="Unassembled WGS sequence"/>
</dbReference>
<organism evidence="1 2">
    <name type="scientific">Sphaerotilus montanus</name>
    <dbReference type="NCBI Taxonomy" id="522889"/>
    <lineage>
        <taxon>Bacteria</taxon>
        <taxon>Pseudomonadati</taxon>
        <taxon>Pseudomonadota</taxon>
        <taxon>Betaproteobacteria</taxon>
        <taxon>Burkholderiales</taxon>
        <taxon>Sphaerotilaceae</taxon>
        <taxon>Sphaerotilus</taxon>
    </lineage>
</organism>
<dbReference type="SUPFAM" id="SSF81593">
    <property type="entry name" value="Nucleotidyltransferase substrate binding subunit/domain"/>
    <property type="match status" value="1"/>
</dbReference>
<dbReference type="EMBL" id="JACCFH010000001">
    <property type="protein sequence ID" value="NYG34521.1"/>
    <property type="molecule type" value="Genomic_DNA"/>
</dbReference>
<gene>
    <name evidence="1" type="ORF">BDD16_003507</name>
</gene>